<dbReference type="EMBL" id="JAAGRQ010000170">
    <property type="protein sequence ID" value="NDY58952.1"/>
    <property type="molecule type" value="Genomic_DNA"/>
</dbReference>
<dbReference type="PANTHER" id="PTHR43540">
    <property type="entry name" value="PEROXYUREIDOACRYLATE/UREIDOACRYLATE AMIDOHYDROLASE-RELATED"/>
    <property type="match status" value="1"/>
</dbReference>
<name>A0A7K3NRX5_9BACT</name>
<dbReference type="InterPro" id="IPR036380">
    <property type="entry name" value="Isochorismatase-like_sf"/>
</dbReference>
<organism evidence="3 4">
    <name type="scientific">Desulfolutivibrio sulfodismutans</name>
    <dbReference type="NCBI Taxonomy" id="63561"/>
    <lineage>
        <taxon>Bacteria</taxon>
        <taxon>Pseudomonadati</taxon>
        <taxon>Thermodesulfobacteriota</taxon>
        <taxon>Desulfovibrionia</taxon>
        <taxon>Desulfovibrionales</taxon>
        <taxon>Desulfovibrionaceae</taxon>
        <taxon>Desulfolutivibrio</taxon>
    </lineage>
</organism>
<evidence type="ECO:0000256" key="1">
    <source>
        <dbReference type="ARBA" id="ARBA00022801"/>
    </source>
</evidence>
<dbReference type="AlphaFoldDB" id="A0A7K3NRX5"/>
<sequence>MENALVIIDMLNDFLLPSGSLYFEKGQAVVGAIARLKAAFRGCGVQVVYGNDAHPKDSLEFSGWSPHCLAGSPGAQIVQELSPEAGDIVLYKDALSLFADGVAQRILRGLGVSHLFLVGVATEYSMKSSAFDALACGLTVTMVSDAVAGVDLREGDAEQALEALRDAGVRFVTTQSLIASLH</sequence>
<dbReference type="SUPFAM" id="SSF52499">
    <property type="entry name" value="Isochorismatase-like hydrolases"/>
    <property type="match status" value="1"/>
</dbReference>
<dbReference type="RefSeq" id="WP_163304010.1">
    <property type="nucleotide sequence ID" value="NZ_JAAGRQ010000170.1"/>
</dbReference>
<protein>
    <submittedName>
        <fullName evidence="3">Cysteine hydrolase</fullName>
    </submittedName>
</protein>
<gene>
    <name evidence="3" type="ORF">G3N56_19625</name>
</gene>
<dbReference type="Gene3D" id="3.40.50.850">
    <property type="entry name" value="Isochorismatase-like"/>
    <property type="match status" value="1"/>
</dbReference>
<proteinExistence type="predicted"/>
<keyword evidence="4" id="KW-1185">Reference proteome</keyword>
<dbReference type="GO" id="GO:0016787">
    <property type="term" value="F:hydrolase activity"/>
    <property type="evidence" value="ECO:0007669"/>
    <property type="project" value="UniProtKB-KW"/>
</dbReference>
<dbReference type="PANTHER" id="PTHR43540:SF6">
    <property type="entry name" value="ISOCHORISMATASE-LIKE DOMAIN-CONTAINING PROTEIN"/>
    <property type="match status" value="1"/>
</dbReference>
<dbReference type="InterPro" id="IPR050272">
    <property type="entry name" value="Isochorismatase-like_hydrls"/>
</dbReference>
<dbReference type="Pfam" id="PF00857">
    <property type="entry name" value="Isochorismatase"/>
    <property type="match status" value="1"/>
</dbReference>
<accession>A0A7K3NRX5</accession>
<keyword evidence="1 3" id="KW-0378">Hydrolase</keyword>
<comment type="caution">
    <text evidence="3">The sequence shown here is derived from an EMBL/GenBank/DDBJ whole genome shotgun (WGS) entry which is preliminary data.</text>
</comment>
<evidence type="ECO:0000259" key="2">
    <source>
        <dbReference type="Pfam" id="PF00857"/>
    </source>
</evidence>
<reference evidence="3 4" key="1">
    <citation type="submission" date="2020-02" db="EMBL/GenBank/DDBJ databases">
        <title>Comparative genomics of sulfur disproportionating microorganisms.</title>
        <authorList>
            <person name="Ward L.M."/>
            <person name="Bertran E."/>
            <person name="Johnston D.T."/>
        </authorList>
    </citation>
    <scope>NUCLEOTIDE SEQUENCE [LARGE SCALE GENOMIC DNA]</scope>
    <source>
        <strain evidence="3 4">DSM 3696</strain>
    </source>
</reference>
<evidence type="ECO:0000313" key="4">
    <source>
        <dbReference type="Proteomes" id="UP000469724"/>
    </source>
</evidence>
<dbReference type="Proteomes" id="UP000469724">
    <property type="component" value="Unassembled WGS sequence"/>
</dbReference>
<dbReference type="InterPro" id="IPR000868">
    <property type="entry name" value="Isochorismatase-like_dom"/>
</dbReference>
<evidence type="ECO:0000313" key="3">
    <source>
        <dbReference type="EMBL" id="NDY58952.1"/>
    </source>
</evidence>
<feature type="domain" description="Isochorismatase-like" evidence="2">
    <location>
        <begin position="4"/>
        <end position="175"/>
    </location>
</feature>
<dbReference type="CDD" id="cd00431">
    <property type="entry name" value="cysteine_hydrolases"/>
    <property type="match status" value="1"/>
</dbReference>